<proteinExistence type="predicted"/>
<name>D1PUF2_9BACT</name>
<protein>
    <submittedName>
        <fullName evidence="1">Uncharacterized protein</fullName>
    </submittedName>
</protein>
<evidence type="ECO:0000313" key="1">
    <source>
        <dbReference type="EMBL" id="EFA45000.1"/>
    </source>
</evidence>
<dbReference type="AlphaFoldDB" id="D1PUF2"/>
<comment type="caution">
    <text evidence="1">The sequence shown here is derived from an EMBL/GenBank/DDBJ whole genome shotgun (WGS) entry which is preliminary data.</text>
</comment>
<gene>
    <name evidence="1" type="ORF">HMPREF0645_0587</name>
</gene>
<reference evidence="1 2" key="1">
    <citation type="submission" date="2009-10" db="EMBL/GenBank/DDBJ databases">
        <authorList>
            <person name="Qin X."/>
            <person name="Bachman B."/>
            <person name="Battles P."/>
            <person name="Bell A."/>
            <person name="Bess C."/>
            <person name="Bickham C."/>
            <person name="Chaboub L."/>
            <person name="Chen D."/>
            <person name="Coyle M."/>
            <person name="Deiros D.R."/>
            <person name="Dinh H."/>
            <person name="Forbes L."/>
            <person name="Fowler G."/>
            <person name="Francisco L."/>
            <person name="Fu Q."/>
            <person name="Gubbala S."/>
            <person name="Hale W."/>
            <person name="Han Y."/>
            <person name="Hemphill L."/>
            <person name="Highlander S.K."/>
            <person name="Hirani K."/>
            <person name="Hogues M."/>
            <person name="Jackson L."/>
            <person name="Jakkamsetti A."/>
            <person name="Javaid M."/>
            <person name="Jiang H."/>
            <person name="Korchina V."/>
            <person name="Kovar C."/>
            <person name="Lara F."/>
            <person name="Lee S."/>
            <person name="Mata R."/>
            <person name="Mathew T."/>
            <person name="Moen C."/>
            <person name="Morales K."/>
            <person name="Munidasa M."/>
            <person name="Nazareth L."/>
            <person name="Ngo R."/>
            <person name="Nguyen L."/>
            <person name="Okwuonu G."/>
            <person name="Ongeri F."/>
            <person name="Patil S."/>
            <person name="Petrosino J."/>
            <person name="Pham C."/>
            <person name="Pham P."/>
            <person name="Pu L.-L."/>
            <person name="Puazo M."/>
            <person name="Raj R."/>
            <person name="Reid J."/>
            <person name="Rouhana J."/>
            <person name="Saada N."/>
            <person name="Shang Y."/>
            <person name="Simmons D."/>
            <person name="Thornton R."/>
            <person name="Warren J."/>
            <person name="Weissenberger G."/>
            <person name="Zhang J."/>
            <person name="Zhang L."/>
            <person name="Zhou C."/>
            <person name="Zhu D."/>
            <person name="Muzny D."/>
            <person name="Worley K."/>
            <person name="Gibbs R."/>
        </authorList>
    </citation>
    <scope>NUCLEOTIDE SEQUENCE [LARGE SCALE GENOMIC DNA]</scope>
    <source>
        <strain evidence="1 2">DSM 17361</strain>
    </source>
</reference>
<organism evidence="1 2">
    <name type="scientific">Hallella bergensis DSM 17361</name>
    <dbReference type="NCBI Taxonomy" id="585502"/>
    <lineage>
        <taxon>Bacteria</taxon>
        <taxon>Pseudomonadati</taxon>
        <taxon>Bacteroidota</taxon>
        <taxon>Bacteroidia</taxon>
        <taxon>Bacteroidales</taxon>
        <taxon>Prevotellaceae</taxon>
        <taxon>Hallella</taxon>
    </lineage>
</organism>
<keyword evidence="2" id="KW-1185">Reference proteome</keyword>
<dbReference type="HOGENOM" id="CLU_2772408_0_0_10"/>
<evidence type="ECO:0000313" key="2">
    <source>
        <dbReference type="Proteomes" id="UP000003160"/>
    </source>
</evidence>
<dbReference type="EMBL" id="ACKS01000026">
    <property type="protein sequence ID" value="EFA45000.1"/>
    <property type="molecule type" value="Genomic_DNA"/>
</dbReference>
<accession>D1PUF2</accession>
<sequence length="69" mass="7892">MENLDFEKKLEDILIKEQSVGLLTGKMGVCVYFFVMSHHDKQSRFYHKAQKCPPDFLPLGLCSVFVPTG</sequence>
<dbReference type="Proteomes" id="UP000003160">
    <property type="component" value="Unassembled WGS sequence"/>
</dbReference>